<evidence type="ECO:0000256" key="3">
    <source>
        <dbReference type="SAM" id="MobiDB-lite"/>
    </source>
</evidence>
<reference evidence="5 6" key="1">
    <citation type="submission" date="2018-03" db="EMBL/GenBank/DDBJ databases">
        <title>Comparative analysis of microorganisms from saline springs in Andes Mountain Range, Colombia.</title>
        <authorList>
            <person name="Rubin E."/>
        </authorList>
    </citation>
    <scope>NUCLEOTIDE SEQUENCE [LARGE SCALE GENOMIC DNA]</scope>
    <source>
        <strain evidence="5 6">CG 23</strain>
    </source>
</reference>
<keyword evidence="2" id="KW-0067">ATP-binding</keyword>
<proteinExistence type="predicted"/>
<feature type="compositionally biased region" description="Low complexity" evidence="3">
    <location>
        <begin position="543"/>
        <end position="557"/>
    </location>
</feature>
<evidence type="ECO:0000256" key="2">
    <source>
        <dbReference type="ARBA" id="ARBA00022840"/>
    </source>
</evidence>
<dbReference type="SUPFAM" id="SSF52540">
    <property type="entry name" value="P-loop containing nucleoside triphosphate hydrolases"/>
    <property type="match status" value="1"/>
</dbReference>
<feature type="region of interest" description="Disordered" evidence="3">
    <location>
        <begin position="501"/>
        <end position="576"/>
    </location>
</feature>
<dbReference type="RefSeq" id="WP_106267558.1">
    <property type="nucleotide sequence ID" value="NZ_PVTX01000006.1"/>
</dbReference>
<protein>
    <submittedName>
        <fullName evidence="5">Capsular exopolysaccharide synthesis family protein</fullName>
    </submittedName>
</protein>
<dbReference type="InterPro" id="IPR005702">
    <property type="entry name" value="Wzc-like_C"/>
</dbReference>
<dbReference type="CDD" id="cd05387">
    <property type="entry name" value="BY-kinase"/>
    <property type="match status" value="1"/>
</dbReference>
<accession>A0ABX5EDC0</accession>
<feature type="transmembrane region" description="Helical" evidence="4">
    <location>
        <begin position="12"/>
        <end position="32"/>
    </location>
</feature>
<keyword evidence="1" id="KW-0547">Nucleotide-binding</keyword>
<dbReference type="Proteomes" id="UP000239895">
    <property type="component" value="Unassembled WGS sequence"/>
</dbReference>
<comment type="caution">
    <text evidence="5">The sequence shown here is derived from an EMBL/GenBank/DDBJ whole genome shotgun (WGS) entry which is preliminary data.</text>
</comment>
<sequence length="576" mass="60263">MTIREFLRTVWTAKYLVLAAVVVVVAGALVYLDRQETMYSASAEVQVLGVQTAQGSSEELVEVTVDTSADDALAAPVLEAAAEEVGETSAPDLSAVVTVGGDDEDASVVTVSAETTDPARSVAIANAVAAAYVAHVPVLQEEQLAILDERRDVLSEQLEGVTERIERRPEDPLALAEQDTIVTEYTTLTERFNTLGSITEPAEVVAPAEGATELGPAPAVVVAVAALVGLLAGIGLAFARRGLDFRVRTTSEAARLADAPVLAELYSVRDARRDFAASQMLPVSSKVATPFTESIRELRTSVQVSLDSSEPMVIAVTAADPHAPRSFIAANLAASFALSGRRTIAVSADLRRPQLDRMLPFPDGWHGGRKGVRGTKVPNLGVLTITEDAMDPADFLATARATAMIDGLRERAEVVVIDAPPVLAAADATILGRYADGVVLIASAGRTDAAVLREAAERLRTTNVRLTGVALEGVKSDRRMLYASTYGEDDGAPSRVRSLVRRSDPAPVPDQESAAAEPATAGPAPSSNQVPAWDAVVTPREGSTSSSAADRSADSPAVVGAGSAPEPVDGPRPSRR</sequence>
<keyword evidence="4" id="KW-0472">Membrane</keyword>
<keyword evidence="4" id="KW-1133">Transmembrane helix</keyword>
<evidence type="ECO:0000313" key="6">
    <source>
        <dbReference type="Proteomes" id="UP000239895"/>
    </source>
</evidence>
<keyword evidence="4" id="KW-0812">Transmembrane</keyword>
<dbReference type="EMBL" id="PVTX01000006">
    <property type="protein sequence ID" value="PRZ06399.1"/>
    <property type="molecule type" value="Genomic_DNA"/>
</dbReference>
<feature type="transmembrane region" description="Helical" evidence="4">
    <location>
        <begin position="219"/>
        <end position="239"/>
    </location>
</feature>
<keyword evidence="6" id="KW-1185">Reference proteome</keyword>
<name>A0ABX5EDC0_9MICO</name>
<dbReference type="PANTHER" id="PTHR32309">
    <property type="entry name" value="TYROSINE-PROTEIN KINASE"/>
    <property type="match status" value="1"/>
</dbReference>
<dbReference type="InterPro" id="IPR027417">
    <property type="entry name" value="P-loop_NTPase"/>
</dbReference>
<feature type="compositionally biased region" description="Low complexity" evidence="3">
    <location>
        <begin position="513"/>
        <end position="527"/>
    </location>
</feature>
<dbReference type="PANTHER" id="PTHR32309:SF31">
    <property type="entry name" value="CAPSULAR EXOPOLYSACCHARIDE FAMILY"/>
    <property type="match status" value="1"/>
</dbReference>
<organism evidence="5 6">
    <name type="scientific">Isoptericola halotolerans</name>
    <dbReference type="NCBI Taxonomy" id="300560"/>
    <lineage>
        <taxon>Bacteria</taxon>
        <taxon>Bacillati</taxon>
        <taxon>Actinomycetota</taxon>
        <taxon>Actinomycetes</taxon>
        <taxon>Micrococcales</taxon>
        <taxon>Promicromonosporaceae</taxon>
        <taxon>Isoptericola</taxon>
    </lineage>
</organism>
<evidence type="ECO:0000313" key="5">
    <source>
        <dbReference type="EMBL" id="PRZ06399.1"/>
    </source>
</evidence>
<evidence type="ECO:0000256" key="1">
    <source>
        <dbReference type="ARBA" id="ARBA00022741"/>
    </source>
</evidence>
<gene>
    <name evidence="5" type="ORF">BCL65_10673</name>
</gene>
<dbReference type="Gene3D" id="3.40.50.300">
    <property type="entry name" value="P-loop containing nucleotide triphosphate hydrolases"/>
    <property type="match status" value="1"/>
</dbReference>
<evidence type="ECO:0000256" key="4">
    <source>
        <dbReference type="SAM" id="Phobius"/>
    </source>
</evidence>
<dbReference type="InterPro" id="IPR050445">
    <property type="entry name" value="Bact_polysacc_biosynth/exp"/>
</dbReference>